<reference evidence="1 2" key="1">
    <citation type="submission" date="2020-08" db="EMBL/GenBank/DDBJ databases">
        <title>Genomic Encyclopedia of Type Strains, Phase III (KMG-III): the genomes of soil and plant-associated and newly described type strains.</title>
        <authorList>
            <person name="Whitman W."/>
        </authorList>
    </citation>
    <scope>NUCLEOTIDE SEQUENCE [LARGE SCALE GENOMIC DNA]</scope>
    <source>
        <strain evidence="1 2">CECT 3287</strain>
    </source>
</reference>
<evidence type="ECO:0000313" key="1">
    <source>
        <dbReference type="EMBL" id="MBB3099352.1"/>
    </source>
</evidence>
<organism evidence="1 2">
    <name type="scientific">Actinoplanes campanulatus</name>
    <dbReference type="NCBI Taxonomy" id="113559"/>
    <lineage>
        <taxon>Bacteria</taxon>
        <taxon>Bacillati</taxon>
        <taxon>Actinomycetota</taxon>
        <taxon>Actinomycetes</taxon>
        <taxon>Micromonosporales</taxon>
        <taxon>Micromonosporaceae</taxon>
        <taxon>Actinoplanes</taxon>
    </lineage>
</organism>
<keyword evidence="2" id="KW-1185">Reference proteome</keyword>
<dbReference type="Proteomes" id="UP000590749">
    <property type="component" value="Unassembled WGS sequence"/>
</dbReference>
<sequence length="65" mass="6837">MAIHRGEAARPEPVVHVAEKFGPTACGLAPAAIPFMDNTTGVGRNATCPACRDALSRDVVSGYRR</sequence>
<gene>
    <name evidence="1" type="ORF">FHR83_007058</name>
</gene>
<name>A0A7W5ANN4_9ACTN</name>
<protein>
    <submittedName>
        <fullName evidence="1">Uncharacterized protein</fullName>
    </submittedName>
</protein>
<proteinExistence type="predicted"/>
<dbReference type="EMBL" id="JACHXF010000018">
    <property type="protein sequence ID" value="MBB3099352.1"/>
    <property type="molecule type" value="Genomic_DNA"/>
</dbReference>
<dbReference type="AlphaFoldDB" id="A0A7W5ANN4"/>
<evidence type="ECO:0000313" key="2">
    <source>
        <dbReference type="Proteomes" id="UP000590749"/>
    </source>
</evidence>
<accession>A0A7W5ANN4</accession>
<dbReference type="RefSeq" id="WP_183225412.1">
    <property type="nucleotide sequence ID" value="NZ_BMPW01000021.1"/>
</dbReference>
<comment type="caution">
    <text evidence="1">The sequence shown here is derived from an EMBL/GenBank/DDBJ whole genome shotgun (WGS) entry which is preliminary data.</text>
</comment>